<keyword evidence="5" id="KW-0863">Zinc-finger</keyword>
<evidence type="ECO:0000259" key="10">
    <source>
        <dbReference type="Pfam" id="PF05131"/>
    </source>
</evidence>
<keyword evidence="13" id="KW-1185">Reference proteome</keyword>
<dbReference type="SUPFAM" id="SSF69322">
    <property type="entry name" value="Tricorn protease domain 2"/>
    <property type="match status" value="1"/>
</dbReference>
<dbReference type="InterPro" id="IPR058919">
    <property type="entry name" value="Pep3/Vps18_RING_C"/>
</dbReference>
<evidence type="ECO:0000256" key="3">
    <source>
        <dbReference type="ARBA" id="ARBA00017338"/>
    </source>
</evidence>
<evidence type="ECO:0000259" key="11">
    <source>
        <dbReference type="Pfam" id="PF26148"/>
    </source>
</evidence>
<dbReference type="GO" id="GO:0031902">
    <property type="term" value="C:late endosome membrane"/>
    <property type="evidence" value="ECO:0007669"/>
    <property type="project" value="UniProtKB-SubCell"/>
</dbReference>
<feature type="coiled-coil region" evidence="9">
    <location>
        <begin position="818"/>
        <end position="852"/>
    </location>
</feature>
<dbReference type="GO" id="GO:0048284">
    <property type="term" value="P:organelle fusion"/>
    <property type="evidence" value="ECO:0007669"/>
    <property type="project" value="TreeGrafter"/>
</dbReference>
<dbReference type="SUPFAM" id="SSF57850">
    <property type="entry name" value="RING/U-box"/>
    <property type="match status" value="1"/>
</dbReference>
<gene>
    <name evidence="12" type="ORF">GEV33_010358</name>
</gene>
<dbReference type="GO" id="GO:0007040">
    <property type="term" value="P:lysosome organization"/>
    <property type="evidence" value="ECO:0007669"/>
    <property type="project" value="TreeGrafter"/>
</dbReference>
<evidence type="ECO:0000256" key="6">
    <source>
        <dbReference type="ARBA" id="ARBA00022833"/>
    </source>
</evidence>
<dbReference type="PANTHER" id="PTHR23323:SF26">
    <property type="entry name" value="VACUOLAR PROTEIN SORTING-ASSOCIATED PROTEIN 18 HOMOLOG"/>
    <property type="match status" value="1"/>
</dbReference>
<dbReference type="Pfam" id="PF05131">
    <property type="entry name" value="Pep3_Vps18"/>
    <property type="match status" value="1"/>
</dbReference>
<organism evidence="12 13">
    <name type="scientific">Tenebrio molitor</name>
    <name type="common">Yellow mealworm beetle</name>
    <dbReference type="NCBI Taxonomy" id="7067"/>
    <lineage>
        <taxon>Eukaryota</taxon>
        <taxon>Metazoa</taxon>
        <taxon>Ecdysozoa</taxon>
        <taxon>Arthropoda</taxon>
        <taxon>Hexapoda</taxon>
        <taxon>Insecta</taxon>
        <taxon>Pterygota</taxon>
        <taxon>Neoptera</taxon>
        <taxon>Endopterygota</taxon>
        <taxon>Coleoptera</taxon>
        <taxon>Polyphaga</taxon>
        <taxon>Cucujiformia</taxon>
        <taxon>Tenebrionidae</taxon>
        <taxon>Tenebrio</taxon>
    </lineage>
</organism>
<dbReference type="Pfam" id="PF26148">
    <property type="entry name" value="VPS18_RING_C"/>
    <property type="match status" value="1"/>
</dbReference>
<feature type="repeat" description="CHCR" evidence="8">
    <location>
        <begin position="631"/>
        <end position="788"/>
    </location>
</feature>
<dbReference type="GO" id="GO:0008270">
    <property type="term" value="F:zinc ion binding"/>
    <property type="evidence" value="ECO:0007669"/>
    <property type="project" value="UniProtKB-KW"/>
</dbReference>
<dbReference type="PANTHER" id="PTHR23323">
    <property type="entry name" value="VACUOLAR PROTEIN SORTING-ASSOCIATED PROTEIN"/>
    <property type="match status" value="1"/>
</dbReference>
<accession>A0A8J6HE48</accession>
<sequence>MTSLFDQFEQASMKTRNNNFTTAEMSSLGYINMTLEQDAPIFSKTKKDFTPSDKITHVAIANKQLAVAMANNTLFRMNLNNPQQHDEISLAKYTATCRLTNLFVDPTGNHLLLTFAPKSLEGGPELLYLSRKSNKLKSTTKFRGHEFTEVAWNHLNDSESTTGPILLGTSKGLIFETEIVLEGDKFFTSGFSSSLEQYWRQVFDIGKGTNTPITGLEYHKVLGGDKYVIFAATPSRLYYFVGRAEHEEKPLLQQVFNRYLNIPEKDTYIDSESNLKYSRLKFWSENLTVPNSFAWTTEKEIICGQFESGVDDSMSTLKKKTRTIKYPKPLYEDYSVSQKYPIAIALTEFHILLAYTDTIKGVCLLNEDVVYEDNYNEAFGKLINMVKDASTGEIWAITENAVFRFKVTKEERNVWQIFCENQQFDLAKKYSRGNEAFHNQVLIKEADMLFNRKEYKLSAQRYAETQSSFEEICLKFIQVEQQDSLKIFLRRKLDTLKPQDKTQITMIVIWVVELYLCKLEEKRLAGLEQSAAYSDVQKEFETFLALSEVSDCIKKNKSTIYELMSSHGDKSNLIKLTIVNKDFEQLIRHHIYKNSFHEALEVLKSQNKHDLYYQFAPILMQELPKYTVKALIEQGKKLVPVRLLPALVTCEGELHAKEVMKYLEFCIDKLNNTDKAIHNFLLSLYAKHDKDKLMQYLNAQGQELSLVNYDVHFALRLCQDNADLKEACVQLSGLLGLWESAVDLALTINLKLAKQLADMPPEEDVELRKKLWLKIAQHVVSGKNDIQQAMEFLQQCDLIRIEDILPFFSDFVTIDHFKEAICNSLKEYNQHIQDLKDEMEEATKSAHLVREDIQSFRNRFTFISSDETCEVCSVTLMIRPFYMFPCQHKFHTDCLMNELNPLLGPAKKNKLADLERQLKILNSQTNVDNVSTGSGMSAREIVKSEIDNIVASECLFCGENMIRNIDKPFIEDYEYDKIAKEWE</sequence>
<dbReference type="GO" id="GO:0006886">
    <property type="term" value="P:intracellular protein transport"/>
    <property type="evidence" value="ECO:0007669"/>
    <property type="project" value="UniProtKB-UniRule"/>
</dbReference>
<feature type="domain" description="Pep3/Vps18 RING C-terminal" evidence="11">
    <location>
        <begin position="866"/>
        <end position="963"/>
    </location>
</feature>
<evidence type="ECO:0000313" key="13">
    <source>
        <dbReference type="Proteomes" id="UP000719412"/>
    </source>
</evidence>
<dbReference type="GO" id="GO:0006904">
    <property type="term" value="P:vesicle docking involved in exocytosis"/>
    <property type="evidence" value="ECO:0007669"/>
    <property type="project" value="TreeGrafter"/>
</dbReference>
<evidence type="ECO:0000256" key="7">
    <source>
        <dbReference type="ARBA" id="ARBA00023136"/>
    </source>
</evidence>
<keyword evidence="9" id="KW-0175">Coiled coil</keyword>
<name>A0A8J6HE48_TENMO</name>
<dbReference type="Proteomes" id="UP000719412">
    <property type="component" value="Unassembled WGS sequence"/>
</dbReference>
<keyword evidence="6" id="KW-0862">Zinc</keyword>
<dbReference type="EMBL" id="JABDTM020026056">
    <property type="protein sequence ID" value="KAH0812432.1"/>
    <property type="molecule type" value="Genomic_DNA"/>
</dbReference>
<keyword evidence="4" id="KW-0479">Metal-binding</keyword>
<evidence type="ECO:0000256" key="2">
    <source>
        <dbReference type="ARBA" id="ARBA00010454"/>
    </source>
</evidence>
<dbReference type="GO" id="GO:0007032">
    <property type="term" value="P:endosome organization"/>
    <property type="evidence" value="ECO:0007669"/>
    <property type="project" value="TreeGrafter"/>
</dbReference>
<comment type="subcellular location">
    <subcellularLocation>
        <location evidence="1">Late endosome membrane</location>
        <topology evidence="1">Peripheral membrane protein</topology>
        <orientation evidence="1">Cytoplasmic side</orientation>
    </subcellularLocation>
</comment>
<comment type="similarity">
    <text evidence="2">Belongs to the VPS18 family.</text>
</comment>
<dbReference type="CDD" id="cd16462">
    <property type="entry name" value="RING-H2_Pep3p-like"/>
    <property type="match status" value="1"/>
</dbReference>
<keyword evidence="7" id="KW-0472">Membrane</keyword>
<dbReference type="InterPro" id="IPR007810">
    <property type="entry name" value="Pep3/Vps18_beta-prop"/>
</dbReference>
<feature type="domain" description="Pep3/Vps18 beta-propeller" evidence="10">
    <location>
        <begin position="40"/>
        <end position="407"/>
    </location>
</feature>
<reference evidence="12" key="1">
    <citation type="journal article" date="2020" name="J Insects Food Feed">
        <title>The yellow mealworm (Tenebrio molitor) genome: a resource for the emerging insects as food and feed industry.</title>
        <authorList>
            <person name="Eriksson T."/>
            <person name="Andere A."/>
            <person name="Kelstrup H."/>
            <person name="Emery V."/>
            <person name="Picard C."/>
        </authorList>
    </citation>
    <scope>NUCLEOTIDE SEQUENCE</scope>
    <source>
        <strain evidence="12">Stoneville</strain>
        <tissue evidence="12">Whole head</tissue>
    </source>
</reference>
<dbReference type="GO" id="GO:0030897">
    <property type="term" value="C:HOPS complex"/>
    <property type="evidence" value="ECO:0007669"/>
    <property type="project" value="TreeGrafter"/>
</dbReference>
<evidence type="ECO:0000256" key="8">
    <source>
        <dbReference type="PROSITE-ProRule" id="PRU01006"/>
    </source>
</evidence>
<reference evidence="12" key="2">
    <citation type="submission" date="2021-08" db="EMBL/GenBank/DDBJ databases">
        <authorList>
            <person name="Eriksson T."/>
        </authorList>
    </citation>
    <scope>NUCLEOTIDE SEQUENCE</scope>
    <source>
        <strain evidence="12">Stoneville</strain>
        <tissue evidence="12">Whole head</tissue>
    </source>
</reference>
<evidence type="ECO:0000313" key="12">
    <source>
        <dbReference type="EMBL" id="KAH0812432.1"/>
    </source>
</evidence>
<comment type="caution">
    <text evidence="12">The sequence shown here is derived from an EMBL/GenBank/DDBJ whole genome shotgun (WGS) entry which is preliminary data.</text>
</comment>
<protein>
    <recommendedName>
        <fullName evidence="3">Vacuolar protein sorting-associated protein 18 homolog</fullName>
    </recommendedName>
</protein>
<evidence type="ECO:0000256" key="9">
    <source>
        <dbReference type="SAM" id="Coils"/>
    </source>
</evidence>
<evidence type="ECO:0000256" key="4">
    <source>
        <dbReference type="ARBA" id="ARBA00022723"/>
    </source>
</evidence>
<dbReference type="GO" id="GO:0030674">
    <property type="term" value="F:protein-macromolecule adaptor activity"/>
    <property type="evidence" value="ECO:0007669"/>
    <property type="project" value="TreeGrafter"/>
</dbReference>
<dbReference type="InterPro" id="IPR000547">
    <property type="entry name" value="Clathrin_H-chain/VPS_repeat"/>
</dbReference>
<evidence type="ECO:0000256" key="1">
    <source>
        <dbReference type="ARBA" id="ARBA00004492"/>
    </source>
</evidence>
<evidence type="ECO:0000256" key="5">
    <source>
        <dbReference type="ARBA" id="ARBA00022771"/>
    </source>
</evidence>
<dbReference type="PROSITE" id="PS50236">
    <property type="entry name" value="CHCR"/>
    <property type="match status" value="1"/>
</dbReference>
<proteinExistence type="inferred from homology"/>
<dbReference type="AlphaFoldDB" id="A0A8J6HE48"/>
<dbReference type="GO" id="GO:0008333">
    <property type="term" value="P:endosome to lysosome transport"/>
    <property type="evidence" value="ECO:0007669"/>
    <property type="project" value="TreeGrafter"/>
</dbReference>